<feature type="compositionally biased region" description="Basic and acidic residues" evidence="5">
    <location>
        <begin position="1802"/>
        <end position="1811"/>
    </location>
</feature>
<organism evidence="7 8">
    <name type="scientific">Klebsormidium nitens</name>
    <name type="common">Green alga</name>
    <name type="synonym">Ulothrix nitens</name>
    <dbReference type="NCBI Taxonomy" id="105231"/>
    <lineage>
        <taxon>Eukaryota</taxon>
        <taxon>Viridiplantae</taxon>
        <taxon>Streptophyta</taxon>
        <taxon>Klebsormidiophyceae</taxon>
        <taxon>Klebsormidiales</taxon>
        <taxon>Klebsormidiaceae</taxon>
        <taxon>Klebsormidium</taxon>
    </lineage>
</organism>
<gene>
    <name evidence="7" type="ORF">KFL_002950140</name>
</gene>
<feature type="compositionally biased region" description="Basic and acidic residues" evidence="5">
    <location>
        <begin position="895"/>
        <end position="928"/>
    </location>
</feature>
<feature type="compositionally biased region" description="Basic and acidic residues" evidence="5">
    <location>
        <begin position="859"/>
        <end position="872"/>
    </location>
</feature>
<feature type="compositionally biased region" description="Polar residues" evidence="5">
    <location>
        <begin position="56"/>
        <end position="65"/>
    </location>
</feature>
<dbReference type="PROSITE" id="PS00518">
    <property type="entry name" value="ZF_RING_1"/>
    <property type="match status" value="1"/>
</dbReference>
<feature type="region of interest" description="Disordered" evidence="5">
    <location>
        <begin position="1683"/>
        <end position="1816"/>
    </location>
</feature>
<sequence length="1848" mass="194374">MEDTDWAGEEPVQDVPDDTPPSDTATRFQDYESHSPTPQTLRSPPTPQTPEARTPGSASPLGTLNHSPGPPTPHSPPGGRQLAKGGVDDEGLLSGVCPICLQPVDGEAYLDPCFHRFCFSCILQWSEMGVRSGVPPFCPVCKGPFFTIIHDFRGTQFKRYEVLGGTSSVRFQLSEKHVLRRAVYEKGAEASAQYRASGGKAFAGGKRGGTSRRWLRCWVRRELQALLEEEDVEMVALHIVGSVELLAEQRRQRQKFGKNARPLLGGGSDSEGGCEGLVRRVCRPPPRKEKKLVFGKTSLVLSKAGLARRKARKGINGAVRVAPLPEKKTKKRGSVTSESGRSGHRVEKESGSAEKEGKRKQELAAEKVMRWLENGQGHPGEGLGQDTDRAGLADSGQGSAEHPPGVGSDGAQGVSDAGDASGAEAVGATEELGGKAPNVSEGVTTMSVQGRKDEAEGIAGQKAGDGGGVGGNVNGEGLGGGGQIREVEGTAAGGGTQLKTEGTGSEEEVSKERPGGTVEVLTPAEESPPAGGVNEETLQPEAVSAEDEEWLRVVAAAARPFIFENAHMFATELLAFLSSGLDIASYDVATLPAPPGASLVAAESGSDLRQGGDDELGGFAQRAGHDERPSEDIASLKRAIEEENEGDYYVEGGLRAERQRKKKKRVEYGSLWTAAKEDLDALPRADEGGVLGAELPPQRKEKRRKKRREEEGGEEGRPKKQRHSDKAEDDSDFERRQHRKRRRRRDRHRRHRAERSDSVDKSDSSLEKAVHAYRKKLRQRKKDGRRMSDGLPLSSTDDEAEGWADWRRRMKKLYRFCKTEVEEESEESEWGEGGVKSPPAIRGGGLSEGKGRGGGCGSGRRERGVSEREVLEQGRGARRRDDGTRSVDAEWFGESQREKRREKGTDPSLDERYEARSKQMGVPDDRRGGVATGSDSYGRRGPGDVAAAESRPGRGRFGDVSERGDDVSTAAGAGGLPRRGGLKRSWGEQDEGRGAAQDGSGKKQARVRWEDEESLECRRPETVLQKVTANASAKGSGVRESERWNGGERNDGYWERFVRVEEGREEVRGGETRPTLAEPRRGSAEGAGARRVVQSLSDLERGRKGGEEGSHYEGIAGQDANNGAAATPLERELGIEELQAELQEVELRKRALASLSHFLKARTKVGTAPNSPARGAISTGLSQRGGAGADAVQGGRAEASGHLGGGVRGRTKVAGGAKDVGLGRGGALAGSGVQSVGGGVGRAKVAGGLKVGVTRKVTAPGSVAGAVIGLGRCTNAKGAPMRKVVGTGVLQRPSVKAAQAAAANSPSGPRLAAPRIAQQLLAKGDGSPMRKTGPSVKKTPATGGILKQGEGLRRRIFLAPQGVGVANRGGGVQPSGQKCVVVRTAKGSAAVKSSGPVLVKRPLVQPEPTIGGQQKLPPGGQQKLPPGRPQKSALPVERGSQGPPIRPVVSTPGSSSVRRTVLAKGAVTGSGKRKAPPEAGEGIPGQVGANVPGQPVQKSAPVGNRLVAPSSKTQTVVPAGSGRNLQGPAPSPARLNPPGTKSGPTAATTRSVQAKQLPDFPRKAAQSFVPDVNSRPKVTPPTLVKPRVVQAPMTSPTNRSPPGVPAKLQGVRPQANPDAGLKPTDDRKRPIVAPGANAQKRTVTIAGAATAPKILVSSSAARSVPAKPGVVANAPLRAPAISARNPLAAPPRSFAPSPPSGYPGQSYGLSRPGSNKWQRSPGAAQPMQSPVTVPRSKNLQWVRKDAQPGTAVATKPGLVSKASTTPNPPPGNKLPSSATGGVRRPGVASGVAKVGRSMGKGEAGRRQDGDVRGPVSLVGNCVDKKIILVESKRSEEAKDCTAGTEIKR</sequence>
<feature type="compositionally biased region" description="Basic and acidic residues" evidence="5">
    <location>
        <begin position="1037"/>
        <end position="1047"/>
    </location>
</feature>
<feature type="compositionally biased region" description="Basic and acidic residues" evidence="5">
    <location>
        <begin position="344"/>
        <end position="361"/>
    </location>
</feature>
<evidence type="ECO:0000256" key="1">
    <source>
        <dbReference type="ARBA" id="ARBA00022723"/>
    </source>
</evidence>
<feature type="compositionally biased region" description="Polar residues" evidence="5">
    <location>
        <begin position="1542"/>
        <end position="1554"/>
    </location>
</feature>
<dbReference type="Gene3D" id="3.30.40.10">
    <property type="entry name" value="Zinc/RING finger domain, C3HC4 (zinc finger)"/>
    <property type="match status" value="1"/>
</dbReference>
<feature type="region of interest" description="Disordered" evidence="5">
    <location>
        <begin position="677"/>
        <end position="802"/>
    </location>
</feature>
<feature type="region of interest" description="Disordered" evidence="5">
    <location>
        <begin position="1321"/>
        <end position="1344"/>
    </location>
</feature>
<feature type="compositionally biased region" description="Basic and acidic residues" evidence="5">
    <location>
        <begin position="677"/>
        <end position="687"/>
    </location>
</feature>
<keyword evidence="8" id="KW-1185">Reference proteome</keyword>
<dbReference type="InterPro" id="IPR013083">
    <property type="entry name" value="Znf_RING/FYVE/PHD"/>
</dbReference>
<feature type="compositionally biased region" description="Polar residues" evidence="5">
    <location>
        <begin position="34"/>
        <end position="43"/>
    </location>
</feature>
<feature type="compositionally biased region" description="Acidic residues" evidence="5">
    <location>
        <begin position="1"/>
        <end position="17"/>
    </location>
</feature>
<proteinExistence type="predicted"/>
<dbReference type="STRING" id="105231.A0A1Y1I9A5"/>
<feature type="compositionally biased region" description="Basic and acidic residues" evidence="5">
    <location>
        <begin position="623"/>
        <end position="639"/>
    </location>
</feature>
<feature type="compositionally biased region" description="Basic and acidic residues" evidence="5">
    <location>
        <begin position="1098"/>
        <end position="1111"/>
    </location>
</feature>
<feature type="region of interest" description="Disordered" evidence="5">
    <location>
        <begin position="1166"/>
        <end position="1207"/>
    </location>
</feature>
<feature type="compositionally biased region" description="Basic and acidic residues" evidence="5">
    <location>
        <begin position="879"/>
        <end position="888"/>
    </location>
</feature>
<feature type="region of interest" description="Disordered" evidence="5">
    <location>
        <begin position="374"/>
        <end position="422"/>
    </location>
</feature>
<dbReference type="InterPro" id="IPR001841">
    <property type="entry name" value="Znf_RING"/>
</dbReference>
<feature type="region of interest" description="Disordered" evidence="5">
    <location>
        <begin position="606"/>
        <end position="639"/>
    </location>
</feature>
<keyword evidence="1" id="KW-0479">Metal-binding</keyword>
<feature type="compositionally biased region" description="Gly residues" evidence="5">
    <location>
        <begin position="463"/>
        <end position="483"/>
    </location>
</feature>
<dbReference type="InterPro" id="IPR018957">
    <property type="entry name" value="Znf_C3HC4_RING-type"/>
</dbReference>
<keyword evidence="2 4" id="KW-0863">Zinc-finger</keyword>
<dbReference type="GO" id="GO:0008270">
    <property type="term" value="F:zinc ion binding"/>
    <property type="evidence" value="ECO:0007669"/>
    <property type="project" value="UniProtKB-KW"/>
</dbReference>
<dbReference type="PROSITE" id="PS50089">
    <property type="entry name" value="ZF_RING_2"/>
    <property type="match status" value="1"/>
</dbReference>
<feature type="region of interest" description="Disordered" evidence="5">
    <location>
        <begin position="821"/>
        <end position="1047"/>
    </location>
</feature>
<dbReference type="InterPro" id="IPR017907">
    <property type="entry name" value="Znf_RING_CS"/>
</dbReference>
<evidence type="ECO:0000313" key="8">
    <source>
        <dbReference type="Proteomes" id="UP000054558"/>
    </source>
</evidence>
<feature type="compositionally biased region" description="Gly residues" evidence="5">
    <location>
        <begin position="842"/>
        <end position="858"/>
    </location>
</feature>
<dbReference type="OrthoDB" id="21204at2759"/>
<evidence type="ECO:0000259" key="6">
    <source>
        <dbReference type="PROSITE" id="PS50089"/>
    </source>
</evidence>
<feature type="region of interest" description="Disordered" evidence="5">
    <location>
        <begin position="1063"/>
        <end position="1122"/>
    </location>
</feature>
<dbReference type="PANTHER" id="PTHR47692">
    <property type="entry name" value="RING/U-BOX SUPERFAMILY PROTEIN"/>
    <property type="match status" value="1"/>
</dbReference>
<feature type="compositionally biased region" description="Low complexity" evidence="5">
    <location>
        <begin position="1411"/>
        <end position="1431"/>
    </location>
</feature>
<dbReference type="InterPro" id="IPR058746">
    <property type="entry name" value="Znf_RING-type_Topors"/>
</dbReference>
<evidence type="ECO:0000256" key="5">
    <source>
        <dbReference type="SAM" id="MobiDB-lite"/>
    </source>
</evidence>
<feature type="domain" description="RING-type" evidence="6">
    <location>
        <begin position="97"/>
        <end position="142"/>
    </location>
</feature>
<dbReference type="SMART" id="SM00184">
    <property type="entry name" value="RING"/>
    <property type="match status" value="1"/>
</dbReference>
<accession>A0A1Y1I9A5</accession>
<evidence type="ECO:0000256" key="2">
    <source>
        <dbReference type="ARBA" id="ARBA00022771"/>
    </source>
</evidence>
<reference evidence="7 8" key="1">
    <citation type="journal article" date="2014" name="Nat. Commun.">
        <title>Klebsormidium flaccidum genome reveals primary factors for plant terrestrial adaptation.</title>
        <authorList>
            <person name="Hori K."/>
            <person name="Maruyama F."/>
            <person name="Fujisawa T."/>
            <person name="Togashi T."/>
            <person name="Yamamoto N."/>
            <person name="Seo M."/>
            <person name="Sato S."/>
            <person name="Yamada T."/>
            <person name="Mori H."/>
            <person name="Tajima N."/>
            <person name="Moriyama T."/>
            <person name="Ikeuchi M."/>
            <person name="Watanabe M."/>
            <person name="Wada H."/>
            <person name="Kobayashi K."/>
            <person name="Saito M."/>
            <person name="Masuda T."/>
            <person name="Sasaki-Sekimoto Y."/>
            <person name="Mashiguchi K."/>
            <person name="Awai K."/>
            <person name="Shimojima M."/>
            <person name="Masuda S."/>
            <person name="Iwai M."/>
            <person name="Nobusawa T."/>
            <person name="Narise T."/>
            <person name="Kondo S."/>
            <person name="Saito H."/>
            <person name="Sato R."/>
            <person name="Murakawa M."/>
            <person name="Ihara Y."/>
            <person name="Oshima-Yamada Y."/>
            <person name="Ohtaka K."/>
            <person name="Satoh M."/>
            <person name="Sonobe K."/>
            <person name="Ishii M."/>
            <person name="Ohtani R."/>
            <person name="Kanamori-Sato M."/>
            <person name="Honoki R."/>
            <person name="Miyazaki D."/>
            <person name="Mochizuki H."/>
            <person name="Umetsu J."/>
            <person name="Higashi K."/>
            <person name="Shibata D."/>
            <person name="Kamiya Y."/>
            <person name="Sato N."/>
            <person name="Nakamura Y."/>
            <person name="Tabata S."/>
            <person name="Ida S."/>
            <person name="Kurokawa K."/>
            <person name="Ohta H."/>
        </authorList>
    </citation>
    <scope>NUCLEOTIDE SEQUENCE [LARGE SCALE GENOMIC DNA]</scope>
    <source>
        <strain evidence="7 8">NIES-2285</strain>
    </source>
</reference>
<dbReference type="CDD" id="cd16574">
    <property type="entry name" value="RING-HC_Topors"/>
    <property type="match status" value="1"/>
</dbReference>
<feature type="region of interest" description="Disordered" evidence="5">
    <location>
        <begin position="458"/>
        <end position="536"/>
    </location>
</feature>
<feature type="compositionally biased region" description="Low complexity" evidence="5">
    <location>
        <begin position="1686"/>
        <end position="1695"/>
    </location>
</feature>
<feature type="compositionally biased region" description="Basic and acidic residues" evidence="5">
    <location>
        <begin position="754"/>
        <end position="770"/>
    </location>
</feature>
<dbReference type="EMBL" id="DF237244">
    <property type="protein sequence ID" value="GAQ86542.1"/>
    <property type="molecule type" value="Genomic_DNA"/>
</dbReference>
<feature type="region of interest" description="Disordered" evidence="5">
    <location>
        <begin position="312"/>
        <end position="361"/>
    </location>
</feature>
<feature type="compositionally biased region" description="Basic residues" evidence="5">
    <location>
        <begin position="736"/>
        <end position="753"/>
    </location>
</feature>
<feature type="region of interest" description="Disordered" evidence="5">
    <location>
        <begin position="1"/>
        <end position="87"/>
    </location>
</feature>
<evidence type="ECO:0000313" key="7">
    <source>
        <dbReference type="EMBL" id="GAQ86542.1"/>
    </source>
</evidence>
<dbReference type="Proteomes" id="UP000054558">
    <property type="component" value="Unassembled WGS sequence"/>
</dbReference>
<feature type="compositionally biased region" description="Acidic residues" evidence="5">
    <location>
        <begin position="821"/>
        <end position="830"/>
    </location>
</feature>
<dbReference type="OMA" id="HAYTADM"/>
<dbReference type="PANTHER" id="PTHR47692:SF2">
    <property type="entry name" value="ZINC FINGER RING-TYPE DOMAIN CONTAINING PROTEIN"/>
    <property type="match status" value="1"/>
</dbReference>
<feature type="compositionally biased region" description="Polar residues" evidence="5">
    <location>
        <begin position="1726"/>
        <end position="1739"/>
    </location>
</feature>
<evidence type="ECO:0000256" key="4">
    <source>
        <dbReference type="PROSITE-ProRule" id="PRU00175"/>
    </source>
</evidence>
<evidence type="ECO:0000256" key="3">
    <source>
        <dbReference type="ARBA" id="ARBA00022833"/>
    </source>
</evidence>
<feature type="compositionally biased region" description="Basic and acidic residues" evidence="5">
    <location>
        <begin position="708"/>
        <end position="718"/>
    </location>
</feature>
<dbReference type="SUPFAM" id="SSF57850">
    <property type="entry name" value="RING/U-box"/>
    <property type="match status" value="1"/>
</dbReference>
<protein>
    <submittedName>
        <fullName evidence="7">Zinc finger RING-type domain containing protein</fullName>
    </submittedName>
</protein>
<feature type="region of interest" description="Disordered" evidence="5">
    <location>
        <begin position="1407"/>
        <end position="1637"/>
    </location>
</feature>
<feature type="compositionally biased region" description="Basic and acidic residues" evidence="5">
    <location>
        <begin position="956"/>
        <end position="966"/>
    </location>
</feature>
<name>A0A1Y1I9A5_KLENI</name>
<dbReference type="Pfam" id="PF00097">
    <property type="entry name" value="zf-C3HC4"/>
    <property type="match status" value="1"/>
</dbReference>
<keyword evidence="3" id="KW-0862">Zinc</keyword>
<feature type="compositionally biased region" description="Basic residues" evidence="5">
    <location>
        <begin position="771"/>
        <end position="784"/>
    </location>
</feature>